<keyword evidence="3" id="KW-1185">Reference proteome</keyword>
<dbReference type="EMBL" id="CP047591">
    <property type="protein sequence ID" value="QHI73075.1"/>
    <property type="molecule type" value="Genomic_DNA"/>
</dbReference>
<reference evidence="2 3" key="1">
    <citation type="submission" date="2020-01" db="EMBL/GenBank/DDBJ databases">
        <title>Genomic analysis of Aminipila sp. CBA3637.</title>
        <authorList>
            <person name="Kim Y.B."/>
            <person name="Roh S.W."/>
        </authorList>
    </citation>
    <scope>NUCLEOTIDE SEQUENCE [LARGE SCALE GENOMIC DNA]</scope>
    <source>
        <strain evidence="2 3">CBA3637</strain>
    </source>
</reference>
<name>A0A6P1MQ01_9FIRM</name>
<evidence type="ECO:0000313" key="3">
    <source>
        <dbReference type="Proteomes" id="UP000463883"/>
    </source>
</evidence>
<feature type="compositionally biased region" description="Basic and acidic residues" evidence="1">
    <location>
        <begin position="186"/>
        <end position="203"/>
    </location>
</feature>
<gene>
    <name evidence="2" type="ORF">Ami3637_12290</name>
</gene>
<dbReference type="RefSeq" id="WP_162362842.1">
    <property type="nucleotide sequence ID" value="NZ_CP047591.1"/>
</dbReference>
<sequence length="274" mass="31009">MESVKEKLSDKVISLNEQIPDNPCGQEMKSYQENGMAFSLHEVKQRLEMLQNFISEIMVEGTDYGYLPKTDKKCLFKSGAEKLCDVFGLSKRIEIVSRMEDFDKGIFHYEVKAIVIDKKTGVIEAEGVGSCNSMEKKYRSQDAYNLTNTILKMAKKRAFVDAVLSATRSSDIFTQDVEDNLLGDGAEGKPRNMKDKSRDKKNTVQDQNGKAGKEESASNKQLSYIYTILSDSRIPVETARSDMEKMYGVTESRNLSKKQASEFIEYLKNYKKAG</sequence>
<dbReference type="AlphaFoldDB" id="A0A6P1MQ01"/>
<evidence type="ECO:0000313" key="2">
    <source>
        <dbReference type="EMBL" id="QHI73075.1"/>
    </source>
</evidence>
<accession>A0A6P1MQ01</accession>
<protein>
    <submittedName>
        <fullName evidence="2">Uncharacterized protein</fullName>
    </submittedName>
</protein>
<dbReference type="Proteomes" id="UP000463883">
    <property type="component" value="Chromosome"/>
</dbReference>
<organism evidence="2 3">
    <name type="scientific">Aminipila terrae</name>
    <dbReference type="NCBI Taxonomy" id="2697030"/>
    <lineage>
        <taxon>Bacteria</taxon>
        <taxon>Bacillati</taxon>
        <taxon>Bacillota</taxon>
        <taxon>Clostridia</taxon>
        <taxon>Peptostreptococcales</taxon>
        <taxon>Anaerovoracaceae</taxon>
        <taxon>Aminipila</taxon>
    </lineage>
</organism>
<proteinExistence type="predicted"/>
<dbReference type="KEGG" id="amic:Ami3637_12290"/>
<feature type="region of interest" description="Disordered" evidence="1">
    <location>
        <begin position="183"/>
        <end position="216"/>
    </location>
</feature>
<evidence type="ECO:0000256" key="1">
    <source>
        <dbReference type="SAM" id="MobiDB-lite"/>
    </source>
</evidence>